<evidence type="ECO:0000313" key="3">
    <source>
        <dbReference type="Proteomes" id="UP000007178"/>
    </source>
</evidence>
<dbReference type="GeneID" id="14013841"/>
<dbReference type="InterPro" id="IPR016071">
    <property type="entry name" value="Staphylococal_nuclease_OB-fold"/>
</dbReference>
<protein>
    <submittedName>
        <fullName evidence="2">Nuclease</fullName>
    </submittedName>
</protein>
<dbReference type="Gene3D" id="2.40.50.90">
    <property type="match status" value="1"/>
</dbReference>
<name>H6WFR3_9CAUD</name>
<dbReference type="OrthoDB" id="11376at10239"/>
<keyword evidence="3" id="KW-1185">Reference proteome</keyword>
<organism evidence="2 3">
    <name type="scientific">Cyanophage S-TIM5</name>
    <dbReference type="NCBI Taxonomy" id="1137745"/>
    <lineage>
        <taxon>Viruses</taxon>
        <taxon>Duplodnaviria</taxon>
        <taxon>Heunggongvirae</taxon>
        <taxon>Uroviricota</taxon>
        <taxon>Caudoviricetes</taxon>
        <taxon>Aurunvirus</taxon>
        <taxon>Aurunvirus STIM5</taxon>
    </lineage>
</organism>
<dbReference type="KEGG" id="vg:14013841"/>
<accession>H6WFR3</accession>
<dbReference type="SMART" id="SM00318">
    <property type="entry name" value="SNc"/>
    <property type="match status" value="1"/>
</dbReference>
<dbReference type="PROSITE" id="PS50830">
    <property type="entry name" value="TNASE_3"/>
    <property type="match status" value="1"/>
</dbReference>
<dbReference type="Proteomes" id="UP000007178">
    <property type="component" value="Segment"/>
</dbReference>
<proteinExistence type="predicted"/>
<evidence type="ECO:0000313" key="2">
    <source>
        <dbReference type="EMBL" id="AEZ65638.1"/>
    </source>
</evidence>
<dbReference type="Pfam" id="PF00565">
    <property type="entry name" value="SNase"/>
    <property type="match status" value="1"/>
</dbReference>
<sequence>MYEYRIKEVVKVVDGDTVDIILDLGFGLYKKERVRIAGIDTPEKRTRDKDEKLLGLDATSYAEEWFGCDPKELEVRTEKDGKYGRMLGWFYKGEECYNKKIIDDGYAWCYDGGTKIEKGESAYDQLVQIRGYASFSEYKQSK</sequence>
<dbReference type="RefSeq" id="YP_007006051.1">
    <property type="nucleotide sequence ID" value="NC_019516.2"/>
</dbReference>
<evidence type="ECO:0000259" key="1">
    <source>
        <dbReference type="PROSITE" id="PS50830"/>
    </source>
</evidence>
<feature type="domain" description="TNase-like" evidence="1">
    <location>
        <begin position="3"/>
        <end position="133"/>
    </location>
</feature>
<dbReference type="InterPro" id="IPR035437">
    <property type="entry name" value="SNase_OB-fold_sf"/>
</dbReference>
<dbReference type="SUPFAM" id="SSF50199">
    <property type="entry name" value="Staphylococcal nuclease"/>
    <property type="match status" value="1"/>
</dbReference>
<dbReference type="EMBL" id="JQ245707">
    <property type="protein sequence ID" value="AEZ65638.1"/>
    <property type="molecule type" value="Genomic_DNA"/>
</dbReference>
<reference evidence="2 3" key="1">
    <citation type="journal article" date="2012" name="Proc. Natl. Acad. Sci. U.S.A.">
        <title>A novel lineage of myoviruses infecting cyanobacteria is widespread in the oceans.</title>
        <authorList>
            <person name="Sabehi G."/>
            <person name="Shaulov L."/>
            <person name="Silver D.H."/>
            <person name="Yanai I."/>
            <person name="Harel A."/>
            <person name="Lindell D."/>
        </authorList>
    </citation>
    <scope>NUCLEOTIDE SEQUENCE [LARGE SCALE GENOMIC DNA]</scope>
</reference>